<reference evidence="3" key="1">
    <citation type="submission" date="2020-08" db="EMBL/GenBank/DDBJ databases">
        <title>Ramlibacter sp. USB13 16S ribosomal RNA gene genome sequencing and assembly.</title>
        <authorList>
            <person name="Kang M."/>
        </authorList>
    </citation>
    <scope>NUCLEOTIDE SEQUENCE</scope>
    <source>
        <strain evidence="3">USB13</strain>
    </source>
</reference>
<feature type="transmembrane region" description="Helical" evidence="1">
    <location>
        <begin position="6"/>
        <end position="27"/>
    </location>
</feature>
<gene>
    <name evidence="3" type="ORF">H8N03_10140</name>
</gene>
<keyword evidence="1" id="KW-1133">Transmembrane helix</keyword>
<sequence>MAWFGLMHLFWWLLLIAGGAALVRWIFRAGGGAHHRGHDRAVAILRERYARGEIDKGEFDDRLRNLKD</sequence>
<proteinExistence type="predicted"/>
<protein>
    <submittedName>
        <fullName evidence="3">SHOCT domain-containing protein</fullName>
    </submittedName>
</protein>
<organism evidence="3 4">
    <name type="scientific">Ramlibacter cellulosilyticus</name>
    <dbReference type="NCBI Taxonomy" id="2764187"/>
    <lineage>
        <taxon>Bacteria</taxon>
        <taxon>Pseudomonadati</taxon>
        <taxon>Pseudomonadota</taxon>
        <taxon>Betaproteobacteria</taxon>
        <taxon>Burkholderiales</taxon>
        <taxon>Comamonadaceae</taxon>
        <taxon>Ramlibacter</taxon>
    </lineage>
</organism>
<keyword evidence="4" id="KW-1185">Reference proteome</keyword>
<evidence type="ECO:0000313" key="3">
    <source>
        <dbReference type="EMBL" id="MBC5783304.1"/>
    </source>
</evidence>
<comment type="caution">
    <text evidence="3">The sequence shown here is derived from an EMBL/GenBank/DDBJ whole genome shotgun (WGS) entry which is preliminary data.</text>
</comment>
<dbReference type="AlphaFoldDB" id="A0A923MSC4"/>
<keyword evidence="1" id="KW-0472">Membrane</keyword>
<dbReference type="Pfam" id="PF09851">
    <property type="entry name" value="SHOCT"/>
    <property type="match status" value="1"/>
</dbReference>
<evidence type="ECO:0000313" key="4">
    <source>
        <dbReference type="Proteomes" id="UP000608513"/>
    </source>
</evidence>
<evidence type="ECO:0000256" key="1">
    <source>
        <dbReference type="SAM" id="Phobius"/>
    </source>
</evidence>
<dbReference type="EMBL" id="JACORT010000003">
    <property type="protein sequence ID" value="MBC5783304.1"/>
    <property type="molecule type" value="Genomic_DNA"/>
</dbReference>
<evidence type="ECO:0000259" key="2">
    <source>
        <dbReference type="Pfam" id="PF09851"/>
    </source>
</evidence>
<dbReference type="InterPro" id="IPR018649">
    <property type="entry name" value="SHOCT"/>
</dbReference>
<dbReference type="Proteomes" id="UP000608513">
    <property type="component" value="Unassembled WGS sequence"/>
</dbReference>
<name>A0A923MSC4_9BURK</name>
<keyword evidence="1" id="KW-0812">Transmembrane</keyword>
<feature type="domain" description="SHOCT" evidence="2">
    <location>
        <begin position="41"/>
        <end position="64"/>
    </location>
</feature>
<accession>A0A923MSC4</accession>